<feature type="compositionally biased region" description="Basic and acidic residues" evidence="1">
    <location>
        <begin position="79"/>
        <end position="102"/>
    </location>
</feature>
<reference evidence="3" key="1">
    <citation type="submission" date="2017-03" db="EMBL/GenBank/DDBJ databases">
        <title>Phytopthora megakarya and P. palmivora, two closely related causual agents of cacao black pod achieved similar genome size and gene model numbers by different mechanisms.</title>
        <authorList>
            <person name="Ali S."/>
            <person name="Shao J."/>
            <person name="Larry D.J."/>
            <person name="Kronmiller B."/>
            <person name="Shen D."/>
            <person name="Strem M.D."/>
            <person name="Melnick R.L."/>
            <person name="Guiltinan M.J."/>
            <person name="Tyler B.M."/>
            <person name="Meinhardt L.W."/>
            <person name="Bailey B.A."/>
        </authorList>
    </citation>
    <scope>NUCLEOTIDE SEQUENCE [LARGE SCALE GENOMIC DNA]</scope>
    <source>
        <strain evidence="3">zdho120</strain>
    </source>
</reference>
<dbReference type="InterPro" id="IPR021109">
    <property type="entry name" value="Peptidase_aspartic_dom_sf"/>
</dbReference>
<dbReference type="STRING" id="4795.A0A225V5H4"/>
<gene>
    <name evidence="2" type="ORF">PHMEG_00028217</name>
</gene>
<evidence type="ECO:0000313" key="2">
    <source>
        <dbReference type="EMBL" id="OWZ00562.1"/>
    </source>
</evidence>
<dbReference type="SUPFAM" id="SSF50630">
    <property type="entry name" value="Acid proteases"/>
    <property type="match status" value="1"/>
</dbReference>
<dbReference type="Gene3D" id="2.40.70.10">
    <property type="entry name" value="Acid Proteases"/>
    <property type="match status" value="1"/>
</dbReference>
<proteinExistence type="predicted"/>
<feature type="region of interest" description="Disordered" evidence="1">
    <location>
        <begin position="79"/>
        <end position="104"/>
    </location>
</feature>
<comment type="caution">
    <text evidence="2">The sequence shown here is derived from an EMBL/GenBank/DDBJ whole genome shotgun (WGS) entry which is preliminary data.</text>
</comment>
<dbReference type="EMBL" id="NBNE01007512">
    <property type="protein sequence ID" value="OWZ00562.1"/>
    <property type="molecule type" value="Genomic_DNA"/>
</dbReference>
<evidence type="ECO:0000256" key="1">
    <source>
        <dbReference type="SAM" id="MobiDB-lite"/>
    </source>
</evidence>
<dbReference type="Proteomes" id="UP000198211">
    <property type="component" value="Unassembled WGS sequence"/>
</dbReference>
<sequence length="360" mass="40149">MFQVLPTPQDEQSEEDEVVYDASMCERLRVERVAATNMMTVAADTTTLMKDVLKELRDEAEVRDGERAARYVATVRPTRAAEKYASKDQSDEVRGGDDEPTRRKMPVISAGEGARMIDVSTTGEGVAAVDVSTTGEGASSTKTEQPTKTTAVSRRVLRELKFVNAKQLKNRNSSDWQATHYNVDEVMTLTRRCTHEPVRISLVQRARKANEALTNDDDAVTYVEADDGLLTAVMDVSGARRTVKLDSGARYTVARTNWMEYGDRVSCTTPVDFVEGIGGLLFDVEGVWRLVMLNVFGETVTVDACIVQGNEEFLIGIDFMKSHEAVMDFKQNELRSDEWTNCRSTNDEEDVFDESFGDTK</sequence>
<name>A0A225V5H4_9STRA</name>
<keyword evidence="3" id="KW-1185">Reference proteome</keyword>
<organism evidence="2 3">
    <name type="scientific">Phytophthora megakarya</name>
    <dbReference type="NCBI Taxonomy" id="4795"/>
    <lineage>
        <taxon>Eukaryota</taxon>
        <taxon>Sar</taxon>
        <taxon>Stramenopiles</taxon>
        <taxon>Oomycota</taxon>
        <taxon>Peronosporomycetes</taxon>
        <taxon>Peronosporales</taxon>
        <taxon>Peronosporaceae</taxon>
        <taxon>Phytophthora</taxon>
    </lineage>
</organism>
<protein>
    <submittedName>
        <fullName evidence="2">Uncharacterized protein</fullName>
    </submittedName>
</protein>
<evidence type="ECO:0000313" key="3">
    <source>
        <dbReference type="Proteomes" id="UP000198211"/>
    </source>
</evidence>
<accession>A0A225V5H4</accession>
<dbReference type="AlphaFoldDB" id="A0A225V5H4"/>